<name>A0A371CC16_YARLL</name>
<dbReference type="OrthoDB" id="4077525at2759"/>
<dbReference type="Proteomes" id="UP000256601">
    <property type="component" value="Unassembled WGS sequence"/>
</dbReference>
<proteinExistence type="predicted"/>
<accession>A0A371CC16</accession>
<gene>
    <name evidence="1" type="ORF">B0I71DRAFT_128873</name>
</gene>
<sequence>MFSLSFTTLTLAILVVLWASSAFGANADSILDTSHVSNHWVWSFTEDSIALSAAIALVFTYSVIKVTNKVVLEPSSKFIVTTFPEYIKLTQDSTQR</sequence>
<organism evidence="1 2">
    <name type="scientific">Yarrowia lipolytica</name>
    <name type="common">Candida lipolytica</name>
    <dbReference type="NCBI Taxonomy" id="4952"/>
    <lineage>
        <taxon>Eukaryota</taxon>
        <taxon>Fungi</taxon>
        <taxon>Dikarya</taxon>
        <taxon>Ascomycota</taxon>
        <taxon>Saccharomycotina</taxon>
        <taxon>Dipodascomycetes</taxon>
        <taxon>Dipodascales</taxon>
        <taxon>Dipodascales incertae sedis</taxon>
        <taxon>Yarrowia</taxon>
    </lineage>
</organism>
<reference evidence="1 2" key="1">
    <citation type="submission" date="2018-07" db="EMBL/GenBank/DDBJ databases">
        <title>Draft Genome Assemblies for Five Robust Yarrowia lipolytica Strains Exhibiting High Lipid Production and Pentose Sugar Utilization and Sugar Alcohol Secretion from Undetoxified Lignocellulosic Biomass Hydrolysates.</title>
        <authorList>
            <consortium name="DOE Joint Genome Institute"/>
            <person name="Walker C."/>
            <person name="Ryu S."/>
            <person name="Na H."/>
            <person name="Zane M."/>
            <person name="LaButti K."/>
            <person name="Lipzen A."/>
            <person name="Haridas S."/>
            <person name="Barry K."/>
            <person name="Grigoriev I.V."/>
            <person name="Quarterman J."/>
            <person name="Slininger P."/>
            <person name="Dien B."/>
            <person name="Trinh C.T."/>
        </authorList>
    </citation>
    <scope>NUCLEOTIDE SEQUENCE [LARGE SCALE GENOMIC DNA]</scope>
    <source>
        <strain evidence="1 2">YB392</strain>
    </source>
</reference>
<dbReference type="AlphaFoldDB" id="A0A371CC16"/>
<evidence type="ECO:0000313" key="2">
    <source>
        <dbReference type="Proteomes" id="UP000256601"/>
    </source>
</evidence>
<evidence type="ECO:0000313" key="1">
    <source>
        <dbReference type="EMBL" id="RDW27620.1"/>
    </source>
</evidence>
<protein>
    <submittedName>
        <fullName evidence="1">Uncharacterized protein</fullName>
    </submittedName>
</protein>
<dbReference type="EMBL" id="KZ857329">
    <property type="protein sequence ID" value="RDW27620.1"/>
    <property type="molecule type" value="Genomic_DNA"/>
</dbReference>